<feature type="compositionally biased region" description="Low complexity" evidence="1">
    <location>
        <begin position="96"/>
        <end position="120"/>
    </location>
</feature>
<evidence type="ECO:0000313" key="3">
    <source>
        <dbReference type="Proteomes" id="UP000261520"/>
    </source>
</evidence>
<organism evidence="2 3">
    <name type="scientific">Periophthalmus magnuspinnatus</name>
    <dbReference type="NCBI Taxonomy" id="409849"/>
    <lineage>
        <taxon>Eukaryota</taxon>
        <taxon>Metazoa</taxon>
        <taxon>Chordata</taxon>
        <taxon>Craniata</taxon>
        <taxon>Vertebrata</taxon>
        <taxon>Euteleostomi</taxon>
        <taxon>Actinopterygii</taxon>
        <taxon>Neopterygii</taxon>
        <taxon>Teleostei</taxon>
        <taxon>Neoteleostei</taxon>
        <taxon>Acanthomorphata</taxon>
        <taxon>Gobiaria</taxon>
        <taxon>Gobiiformes</taxon>
        <taxon>Gobioidei</taxon>
        <taxon>Gobiidae</taxon>
        <taxon>Oxudercinae</taxon>
        <taxon>Periophthalmus</taxon>
    </lineage>
</organism>
<dbReference type="Proteomes" id="UP000261520">
    <property type="component" value="Unplaced"/>
</dbReference>
<reference evidence="2" key="1">
    <citation type="submission" date="2025-08" db="UniProtKB">
        <authorList>
            <consortium name="Ensembl"/>
        </authorList>
    </citation>
    <scope>IDENTIFICATION</scope>
</reference>
<proteinExistence type="predicted"/>
<dbReference type="PANTHER" id="PTHR34648:SF6">
    <property type="entry name" value="CLOCK-INTERACTING PACEMAKER-RELATED"/>
    <property type="match status" value="1"/>
</dbReference>
<dbReference type="STRING" id="409849.ENSPMGP00000013917"/>
<feature type="compositionally biased region" description="Low complexity" evidence="1">
    <location>
        <begin position="16"/>
        <end position="29"/>
    </location>
</feature>
<name>A0A3B4AA40_9GOBI</name>
<dbReference type="GO" id="GO:0042754">
    <property type="term" value="P:negative regulation of circadian rhythm"/>
    <property type="evidence" value="ECO:0007669"/>
    <property type="project" value="InterPro"/>
</dbReference>
<dbReference type="GO" id="GO:0045892">
    <property type="term" value="P:negative regulation of DNA-templated transcription"/>
    <property type="evidence" value="ECO:0007669"/>
    <property type="project" value="InterPro"/>
</dbReference>
<dbReference type="GO" id="GO:0005634">
    <property type="term" value="C:nucleus"/>
    <property type="evidence" value="ECO:0007669"/>
    <property type="project" value="TreeGrafter"/>
</dbReference>
<evidence type="ECO:0000256" key="1">
    <source>
        <dbReference type="SAM" id="MobiDB-lite"/>
    </source>
</evidence>
<protein>
    <submittedName>
        <fullName evidence="2">Uncharacterized protein</fullName>
    </submittedName>
</protein>
<dbReference type="PANTHER" id="PTHR34648">
    <property type="entry name" value="CLOCK-INTERACTING PACEMAKER"/>
    <property type="match status" value="1"/>
</dbReference>
<reference evidence="2" key="2">
    <citation type="submission" date="2025-09" db="UniProtKB">
        <authorList>
            <consortium name="Ensembl"/>
        </authorList>
    </citation>
    <scope>IDENTIFICATION</scope>
</reference>
<feature type="region of interest" description="Disordered" evidence="1">
    <location>
        <begin position="58"/>
        <end position="151"/>
    </location>
</feature>
<dbReference type="Ensembl" id="ENSPMGT00000014853.1">
    <property type="protein sequence ID" value="ENSPMGP00000013917.1"/>
    <property type="gene ID" value="ENSPMGG00000011439.1"/>
</dbReference>
<dbReference type="InterPro" id="IPR031602">
    <property type="entry name" value="CIPC"/>
</dbReference>
<evidence type="ECO:0000313" key="2">
    <source>
        <dbReference type="Ensembl" id="ENSPMGP00000013917.1"/>
    </source>
</evidence>
<feature type="region of interest" description="Disordered" evidence="1">
    <location>
        <begin position="166"/>
        <end position="188"/>
    </location>
</feature>
<accession>A0A3B4AA40</accession>
<feature type="compositionally biased region" description="Basic and acidic residues" evidence="1">
    <location>
        <begin position="295"/>
        <end position="308"/>
    </location>
</feature>
<feature type="region of interest" description="Disordered" evidence="1">
    <location>
        <begin position="1"/>
        <end position="35"/>
    </location>
</feature>
<feature type="compositionally biased region" description="Polar residues" evidence="1">
    <location>
        <begin position="135"/>
        <end position="151"/>
    </location>
</feature>
<feature type="compositionally biased region" description="Low complexity" evidence="1">
    <location>
        <begin position="58"/>
        <end position="71"/>
    </location>
</feature>
<keyword evidence="3" id="KW-1185">Reference proteome</keyword>
<sequence>TIDATDSEDSPGPVRSSSSPKGTSSNPGTLTVVGGPWRFSPAVEVVQPVVQQPQVVFLQPVVSHQNSNSKTSSKHRRSKKYLPILKSYPKIAPRDSSSSSGRGTSSSSTSSTSSGSPTTSDRCSQNSTEEKSQRSHSNAVQSASSNLPLHQSTVSPLLKKELSLPSMETTNSGHSKDSQKRLASSSELATAPSFAFNPKKQPLQIQQPNPEAVSVGQPENEGDDDVRRKRFCNTYNILSKSGLLDITLRTKELLRQNKRTQTDIDRLKEQTDLFLQVLRSGDTGLCVKLQRSLQEDKDRDREGREDISTRTVNLF</sequence>
<dbReference type="AlphaFoldDB" id="A0A3B4AA40"/>
<feature type="region of interest" description="Disordered" evidence="1">
    <location>
        <begin position="295"/>
        <end position="315"/>
    </location>
</feature>
<dbReference type="Pfam" id="PF15800">
    <property type="entry name" value="CiPC"/>
    <property type="match status" value="1"/>
</dbReference>